<accession>A0ABD5NYL0</accession>
<comment type="caution">
    <text evidence="3">The sequence shown here is derived from an EMBL/GenBank/DDBJ whole genome shotgun (WGS) entry which is preliminary data.</text>
</comment>
<dbReference type="RefSeq" id="WP_246974514.1">
    <property type="nucleotide sequence ID" value="NZ_CP095397.1"/>
</dbReference>
<dbReference type="AlphaFoldDB" id="A0ABD5NYL0"/>
<feature type="compositionally biased region" description="Acidic residues" evidence="1">
    <location>
        <begin position="119"/>
        <end position="134"/>
    </location>
</feature>
<proteinExistence type="predicted"/>
<keyword evidence="2" id="KW-0472">Membrane</keyword>
<feature type="transmembrane region" description="Helical" evidence="2">
    <location>
        <begin position="7"/>
        <end position="27"/>
    </location>
</feature>
<evidence type="ECO:0000313" key="3">
    <source>
        <dbReference type="EMBL" id="MFC4247187.1"/>
    </source>
</evidence>
<gene>
    <name evidence="3" type="ORF">ACFOZ7_09270</name>
</gene>
<dbReference type="EMBL" id="JBHSDJ010000029">
    <property type="protein sequence ID" value="MFC4247187.1"/>
    <property type="molecule type" value="Genomic_DNA"/>
</dbReference>
<dbReference type="Proteomes" id="UP001595821">
    <property type="component" value="Unassembled WGS sequence"/>
</dbReference>
<keyword evidence="2" id="KW-0812">Transmembrane</keyword>
<keyword evidence="2" id="KW-1133">Transmembrane helix</keyword>
<feature type="compositionally biased region" description="Basic and acidic residues" evidence="1">
    <location>
        <begin position="108"/>
        <end position="118"/>
    </location>
</feature>
<feature type="region of interest" description="Disordered" evidence="1">
    <location>
        <begin position="108"/>
        <end position="134"/>
    </location>
</feature>
<evidence type="ECO:0000256" key="2">
    <source>
        <dbReference type="SAM" id="Phobius"/>
    </source>
</evidence>
<feature type="transmembrane region" description="Helical" evidence="2">
    <location>
        <begin position="33"/>
        <end position="51"/>
    </location>
</feature>
<evidence type="ECO:0000256" key="1">
    <source>
        <dbReference type="SAM" id="MobiDB-lite"/>
    </source>
</evidence>
<organism evidence="3 4">
    <name type="scientific">Natribaculum luteum</name>
    <dbReference type="NCBI Taxonomy" id="1586232"/>
    <lineage>
        <taxon>Archaea</taxon>
        <taxon>Methanobacteriati</taxon>
        <taxon>Methanobacteriota</taxon>
        <taxon>Stenosarchaea group</taxon>
        <taxon>Halobacteria</taxon>
        <taxon>Halobacteriales</taxon>
        <taxon>Natrialbaceae</taxon>
        <taxon>Natribaculum</taxon>
    </lineage>
</organism>
<evidence type="ECO:0008006" key="5">
    <source>
        <dbReference type="Google" id="ProtNLM"/>
    </source>
</evidence>
<name>A0ABD5NYL0_9EURY</name>
<reference evidence="3 4" key="1">
    <citation type="journal article" date="2014" name="Int. J. Syst. Evol. Microbiol.">
        <title>Complete genome sequence of Corynebacterium casei LMG S-19264T (=DSM 44701T), isolated from a smear-ripened cheese.</title>
        <authorList>
            <consortium name="US DOE Joint Genome Institute (JGI-PGF)"/>
            <person name="Walter F."/>
            <person name="Albersmeier A."/>
            <person name="Kalinowski J."/>
            <person name="Ruckert C."/>
        </authorList>
    </citation>
    <scope>NUCLEOTIDE SEQUENCE [LARGE SCALE GENOMIC DNA]</scope>
    <source>
        <strain evidence="3 4">IBRC-M 10912</strain>
    </source>
</reference>
<dbReference type="GeneID" id="71853828"/>
<evidence type="ECO:0000313" key="4">
    <source>
        <dbReference type="Proteomes" id="UP001595821"/>
    </source>
</evidence>
<sequence>MLNPVRVDAIIDLAYGALIIFAIVLIARLEFGIGIAFGLGVFSAYILHVVWKMARFDPEWMSQAVEETVDETVETKVEETVKETVEQSVEKTVGGQIETMQAQVEAVDERVDRRPREEQVEELIEESDEKESDT</sequence>
<protein>
    <recommendedName>
        <fullName evidence="5">Glutamate-rich protein</fullName>
    </recommendedName>
</protein>